<reference evidence="14" key="1">
    <citation type="submission" date="2022-10" db="EMBL/GenBank/DDBJ databases">
        <authorList>
            <person name="Chen Y."/>
            <person name="Dougan E. K."/>
            <person name="Chan C."/>
            <person name="Rhodes N."/>
            <person name="Thang M."/>
        </authorList>
    </citation>
    <scope>NUCLEOTIDE SEQUENCE</scope>
</reference>
<keyword evidence="7" id="KW-1133">Transmembrane helix</keyword>
<dbReference type="EMBL" id="CAMXCT020000852">
    <property type="protein sequence ID" value="CAL1137366.1"/>
    <property type="molecule type" value="Genomic_DNA"/>
</dbReference>
<dbReference type="SUPFAM" id="SSF46565">
    <property type="entry name" value="Chaperone J-domain"/>
    <property type="match status" value="1"/>
</dbReference>
<evidence type="ECO:0000256" key="4">
    <source>
        <dbReference type="ARBA" id="ARBA00022723"/>
    </source>
</evidence>
<dbReference type="Pfam" id="PF17047">
    <property type="entry name" value="SMP_LBD"/>
    <property type="match status" value="1"/>
</dbReference>
<keyword evidence="9" id="KW-0446">Lipid-binding</keyword>
<comment type="caution">
    <text evidence="14">The sequence shown here is derived from an EMBL/GenBank/DDBJ whole genome shotgun (WGS) entry which is preliminary data.</text>
</comment>
<protein>
    <submittedName>
        <fullName evidence="15">Extended synaptotagmin-3 (E-Syt3)</fullName>
    </submittedName>
</protein>
<accession>A0A9P1FQ19</accession>
<dbReference type="InterPro" id="IPR031468">
    <property type="entry name" value="SMP_LBD"/>
</dbReference>
<dbReference type="OrthoDB" id="1029639at2759"/>
<evidence type="ECO:0000256" key="6">
    <source>
        <dbReference type="ARBA" id="ARBA00022837"/>
    </source>
</evidence>
<keyword evidence="3" id="KW-0812">Transmembrane</keyword>
<dbReference type="EMBL" id="CAMXCT030000852">
    <property type="protein sequence ID" value="CAL4771303.1"/>
    <property type="molecule type" value="Genomic_DNA"/>
</dbReference>
<sequence length="1017" mass="113421">MEDGVVADESKAPRPSPRHCPRSPLLRAMDVPRIVKSRSSKRMLLMQIALLPPSGARLKAKPAPPKSPPPKGRMPQPPMVQAQEAKTTSSRKDVAVEIQRILGAGSAEERLQIPGDAKEEAILQAWKKLVLLLHPDKLQWLDENTKIKGAEALHEVHAAKEELRRRSQEACAQVPEQPRKAAAARCLDATPGTRKYEISWTLPEVQDPKAPVEKYEVWGPRHCSELGETFDWVLLATLPPLQSQFIIVEEAPTQQDVMWAADRVLRATLSLTVHAVNGKGQSDALCLELPWASAFPWLRGVGSMICSQCFRLNQRESRHGWTACAGCGSGLAAELAVVIRCTECGGEVLWQSHALSCTCCRRSYGQSMPSRRSRGQDAYHRSFAEQDGALRLPRSLAMQEEVQRNQRAFRKTKDHGVQMEEETISPTRRAMKPSIARLPSRAESFADLDSLSWLNVLLSWLWPNLNRALTDFVNQDLTPRLQSSLPSFFRNIRFSRFTLGSKSPELGPVQVMHAKDTVDIVLDMQYLSDVDVSIDTGNGVGFGMRHLNCNGKICISLQTMQQFPITGAAQIFFPFVPELDIEFTGLAALGHFPGIEKTMRDAVKDWLKSHFVLPRSKAVMFSKNVDPIKALARRPMGVLRAKVLRARNLAGVNCHAFEEGSFTSHPYCILSLGDSSARTSTVRDTTFPGWPADESGGYFVVHHREQRLQVEVQAEASGSLFSHNFTGFLGSVSCRIGHLRRWPVQAGSGIRCSTLTLNTSQVNRELLHVDDPVSRGIPSTLDLEIQWFDIVEGPALSAQLQVAIWVELLKGTGFPMEANVRRGLRWRTWIEDNEDHAKVSPKGQTCGSELQFPQVAINPRLFPVIDNLSCRGYPIKDISEILGINEELVTSYTRAREDFQRSQAELVQAQSKDDYRVDLQWFDIAVHLLDASHLPKKLHIALYDSKDAEVGRLEPISLRSLQDMPTPGTRVCQLQVEADQGIVAWLVPSAPTRFATVEMEICVKLCGLRPGNDIPRM</sequence>
<keyword evidence="16" id="KW-1185">Reference proteome</keyword>
<evidence type="ECO:0000256" key="1">
    <source>
        <dbReference type="ARBA" id="ARBA00004370"/>
    </source>
</evidence>
<evidence type="ECO:0000256" key="3">
    <source>
        <dbReference type="ARBA" id="ARBA00022692"/>
    </source>
</evidence>
<dbReference type="CDD" id="cd21670">
    <property type="entry name" value="SMP_ESyt"/>
    <property type="match status" value="1"/>
</dbReference>
<evidence type="ECO:0000256" key="10">
    <source>
        <dbReference type="ARBA" id="ARBA00023136"/>
    </source>
</evidence>
<dbReference type="GO" id="GO:0005737">
    <property type="term" value="C:cytoplasm"/>
    <property type="evidence" value="ECO:0007669"/>
    <property type="project" value="UniProtKB-ARBA"/>
</dbReference>
<dbReference type="InterPro" id="IPR036869">
    <property type="entry name" value="J_dom_sf"/>
</dbReference>
<keyword evidence="2" id="KW-0813">Transport</keyword>
<feature type="domain" description="C2" evidence="12">
    <location>
        <begin position="615"/>
        <end position="753"/>
    </location>
</feature>
<evidence type="ECO:0000313" key="16">
    <source>
        <dbReference type="Proteomes" id="UP001152797"/>
    </source>
</evidence>
<dbReference type="GO" id="GO:0012505">
    <property type="term" value="C:endomembrane system"/>
    <property type="evidence" value="ECO:0007669"/>
    <property type="project" value="UniProtKB-ARBA"/>
</dbReference>
<dbReference type="SUPFAM" id="SSF49562">
    <property type="entry name" value="C2 domain (Calcium/lipid-binding domain, CaLB)"/>
    <property type="match status" value="1"/>
</dbReference>
<dbReference type="GO" id="GO:0008289">
    <property type="term" value="F:lipid binding"/>
    <property type="evidence" value="ECO:0007669"/>
    <property type="project" value="UniProtKB-KW"/>
</dbReference>
<reference evidence="15 16" key="2">
    <citation type="submission" date="2024-05" db="EMBL/GenBank/DDBJ databases">
        <authorList>
            <person name="Chen Y."/>
            <person name="Shah S."/>
            <person name="Dougan E. K."/>
            <person name="Thang M."/>
            <person name="Chan C."/>
        </authorList>
    </citation>
    <scope>NUCLEOTIDE SEQUENCE [LARGE SCALE GENOMIC DNA]</scope>
</reference>
<feature type="compositionally biased region" description="Pro residues" evidence="11">
    <location>
        <begin position="62"/>
        <end position="78"/>
    </location>
</feature>
<dbReference type="Gene3D" id="2.60.40.150">
    <property type="entry name" value="C2 domain"/>
    <property type="match status" value="1"/>
</dbReference>
<keyword evidence="6" id="KW-0106">Calcium</keyword>
<dbReference type="SMART" id="SM00239">
    <property type="entry name" value="C2"/>
    <property type="match status" value="1"/>
</dbReference>
<evidence type="ECO:0000256" key="2">
    <source>
        <dbReference type="ARBA" id="ARBA00022448"/>
    </source>
</evidence>
<organism evidence="14">
    <name type="scientific">Cladocopium goreaui</name>
    <dbReference type="NCBI Taxonomy" id="2562237"/>
    <lineage>
        <taxon>Eukaryota</taxon>
        <taxon>Sar</taxon>
        <taxon>Alveolata</taxon>
        <taxon>Dinophyceae</taxon>
        <taxon>Suessiales</taxon>
        <taxon>Symbiodiniaceae</taxon>
        <taxon>Cladocopium</taxon>
    </lineage>
</organism>
<evidence type="ECO:0000256" key="8">
    <source>
        <dbReference type="ARBA" id="ARBA00023055"/>
    </source>
</evidence>
<gene>
    <name evidence="14" type="ORF">C1SCF055_LOCUS11551</name>
</gene>
<keyword evidence="5" id="KW-0677">Repeat</keyword>
<dbReference type="InterPro" id="IPR039010">
    <property type="entry name" value="Synaptotagmin_SMP"/>
</dbReference>
<keyword evidence="8" id="KW-0445">Lipid transport</keyword>
<dbReference type="EMBL" id="CAMXCT010000852">
    <property type="protein sequence ID" value="CAI3983991.1"/>
    <property type="molecule type" value="Genomic_DNA"/>
</dbReference>
<keyword evidence="10" id="KW-0472">Membrane</keyword>
<evidence type="ECO:0000313" key="14">
    <source>
        <dbReference type="EMBL" id="CAI3983991.1"/>
    </source>
</evidence>
<dbReference type="CDD" id="cd06257">
    <property type="entry name" value="DnaJ"/>
    <property type="match status" value="1"/>
</dbReference>
<evidence type="ECO:0000256" key="5">
    <source>
        <dbReference type="ARBA" id="ARBA00022737"/>
    </source>
</evidence>
<evidence type="ECO:0000256" key="7">
    <source>
        <dbReference type="ARBA" id="ARBA00022989"/>
    </source>
</evidence>
<dbReference type="AlphaFoldDB" id="A0A9P1FQ19"/>
<dbReference type="PANTHER" id="PTHR45761">
    <property type="entry name" value="EXTENDED SYNAPTOTAGMIN-LIKE PROTEIN 2, ISOFORM C"/>
    <property type="match status" value="1"/>
</dbReference>
<dbReference type="InterPro" id="IPR051634">
    <property type="entry name" value="Extended_Synaptotagmin"/>
</dbReference>
<evidence type="ECO:0000256" key="9">
    <source>
        <dbReference type="ARBA" id="ARBA00023121"/>
    </source>
</evidence>
<feature type="region of interest" description="Disordered" evidence="11">
    <location>
        <begin position="54"/>
        <end position="92"/>
    </location>
</feature>
<dbReference type="PANTHER" id="PTHR45761:SF1">
    <property type="entry name" value="EXTENDED SYNAPTOTAGMIN-LIKE PROTEIN 2, ISOFORM C"/>
    <property type="match status" value="1"/>
</dbReference>
<comment type="subcellular location">
    <subcellularLocation>
        <location evidence="1">Membrane</location>
    </subcellularLocation>
</comment>
<dbReference type="InterPro" id="IPR000008">
    <property type="entry name" value="C2_dom"/>
</dbReference>
<dbReference type="Gene3D" id="1.10.287.110">
    <property type="entry name" value="DnaJ domain"/>
    <property type="match status" value="1"/>
</dbReference>
<proteinExistence type="predicted"/>
<feature type="region of interest" description="Disordered" evidence="11">
    <location>
        <begin position="1"/>
        <end position="32"/>
    </location>
</feature>
<dbReference type="InterPro" id="IPR001623">
    <property type="entry name" value="DnaJ_domain"/>
</dbReference>
<dbReference type="GO" id="GO:0016020">
    <property type="term" value="C:membrane"/>
    <property type="evidence" value="ECO:0007669"/>
    <property type="project" value="UniProtKB-SubCell"/>
</dbReference>
<name>A0A9P1FQ19_9DINO</name>
<evidence type="ECO:0000313" key="15">
    <source>
        <dbReference type="EMBL" id="CAL4771303.1"/>
    </source>
</evidence>
<evidence type="ECO:0000256" key="11">
    <source>
        <dbReference type="SAM" id="MobiDB-lite"/>
    </source>
</evidence>
<dbReference type="GO" id="GO:0006869">
    <property type="term" value="P:lipid transport"/>
    <property type="evidence" value="ECO:0007669"/>
    <property type="project" value="UniProtKB-KW"/>
</dbReference>
<feature type="domain" description="SMP-LTD" evidence="13">
    <location>
        <begin position="447"/>
        <end position="622"/>
    </location>
</feature>
<dbReference type="InterPro" id="IPR035892">
    <property type="entry name" value="C2_domain_sf"/>
</dbReference>
<evidence type="ECO:0000259" key="13">
    <source>
        <dbReference type="PROSITE" id="PS51847"/>
    </source>
</evidence>
<evidence type="ECO:0000259" key="12">
    <source>
        <dbReference type="PROSITE" id="PS50004"/>
    </source>
</evidence>
<dbReference type="Pfam" id="PF00168">
    <property type="entry name" value="C2"/>
    <property type="match status" value="1"/>
</dbReference>
<dbReference type="PROSITE" id="PS51847">
    <property type="entry name" value="SMP"/>
    <property type="match status" value="1"/>
</dbReference>
<dbReference type="GO" id="GO:0046872">
    <property type="term" value="F:metal ion binding"/>
    <property type="evidence" value="ECO:0007669"/>
    <property type="project" value="UniProtKB-KW"/>
</dbReference>
<keyword evidence="4" id="KW-0479">Metal-binding</keyword>
<dbReference type="PROSITE" id="PS50004">
    <property type="entry name" value="C2"/>
    <property type="match status" value="1"/>
</dbReference>
<dbReference type="Proteomes" id="UP001152797">
    <property type="component" value="Unassembled WGS sequence"/>
</dbReference>